<keyword evidence="6" id="KW-1185">Reference proteome</keyword>
<comment type="similarity">
    <text evidence="4">Belongs to the L/F-transferase family.</text>
</comment>
<name>A0ABQ6Q8L0_9GAMM</name>
<keyword evidence="2 4" id="KW-0808">Transferase</keyword>
<evidence type="ECO:0000313" key="6">
    <source>
        <dbReference type="Proteomes" id="UP001306668"/>
    </source>
</evidence>
<dbReference type="InterPro" id="IPR042221">
    <property type="entry name" value="Leu/Phe-tRNA_Trfase_N"/>
</dbReference>
<dbReference type="GO" id="GO:0016740">
    <property type="term" value="F:transferase activity"/>
    <property type="evidence" value="ECO:0007669"/>
    <property type="project" value="UniProtKB-KW"/>
</dbReference>
<dbReference type="Proteomes" id="UP001306668">
    <property type="component" value="Unassembled WGS sequence"/>
</dbReference>
<dbReference type="InterPro" id="IPR016181">
    <property type="entry name" value="Acyl_CoA_acyltransferase"/>
</dbReference>
<dbReference type="Gene3D" id="3.30.70.3550">
    <property type="entry name" value="Leucyl/phenylalanyl-tRNA-protein transferase, N-terminal domain"/>
    <property type="match status" value="1"/>
</dbReference>
<dbReference type="EC" id="2.3.2.6" evidence="4"/>
<comment type="function">
    <text evidence="4">Functions in the N-end rule pathway of protein degradation where it conjugates Leu, Phe and, less efficiently, Met from aminoacyl-tRNAs to the N-termini of proteins containing an N-terminal arginine or lysine.</text>
</comment>
<dbReference type="InterPro" id="IPR004616">
    <property type="entry name" value="Leu/Phe-tRNA_Trfase"/>
</dbReference>
<evidence type="ECO:0000313" key="5">
    <source>
        <dbReference type="EMBL" id="GMR25861.1"/>
    </source>
</evidence>
<proteinExistence type="inferred from homology"/>
<dbReference type="PANTHER" id="PTHR30098:SF2">
    <property type="entry name" value="LEUCYL_PHENYLALANYL-TRNA--PROTEIN TRANSFERASE"/>
    <property type="match status" value="1"/>
</dbReference>
<comment type="catalytic activity">
    <reaction evidence="4">
        <text>N-terminal L-arginyl-[protein] + L-leucyl-tRNA(Leu) = N-terminal L-leucyl-L-arginyl-[protein] + tRNA(Leu) + H(+)</text>
        <dbReference type="Rhea" id="RHEA:50416"/>
        <dbReference type="Rhea" id="RHEA-COMP:9613"/>
        <dbReference type="Rhea" id="RHEA-COMP:9622"/>
        <dbReference type="Rhea" id="RHEA-COMP:12672"/>
        <dbReference type="Rhea" id="RHEA-COMP:12673"/>
        <dbReference type="ChEBI" id="CHEBI:15378"/>
        <dbReference type="ChEBI" id="CHEBI:64719"/>
        <dbReference type="ChEBI" id="CHEBI:78442"/>
        <dbReference type="ChEBI" id="CHEBI:78494"/>
        <dbReference type="ChEBI" id="CHEBI:133044"/>
        <dbReference type="EC" id="2.3.2.6"/>
    </reaction>
</comment>
<comment type="catalytic activity">
    <reaction evidence="4">
        <text>N-terminal L-lysyl-[protein] + L-leucyl-tRNA(Leu) = N-terminal L-leucyl-L-lysyl-[protein] + tRNA(Leu) + H(+)</text>
        <dbReference type="Rhea" id="RHEA:12340"/>
        <dbReference type="Rhea" id="RHEA-COMP:9613"/>
        <dbReference type="Rhea" id="RHEA-COMP:9622"/>
        <dbReference type="Rhea" id="RHEA-COMP:12670"/>
        <dbReference type="Rhea" id="RHEA-COMP:12671"/>
        <dbReference type="ChEBI" id="CHEBI:15378"/>
        <dbReference type="ChEBI" id="CHEBI:65249"/>
        <dbReference type="ChEBI" id="CHEBI:78442"/>
        <dbReference type="ChEBI" id="CHEBI:78494"/>
        <dbReference type="ChEBI" id="CHEBI:133043"/>
        <dbReference type="EC" id="2.3.2.6"/>
    </reaction>
</comment>
<evidence type="ECO:0000256" key="2">
    <source>
        <dbReference type="ARBA" id="ARBA00022679"/>
    </source>
</evidence>
<evidence type="ECO:0000256" key="3">
    <source>
        <dbReference type="ARBA" id="ARBA00023315"/>
    </source>
</evidence>
<dbReference type="NCBIfam" id="TIGR00667">
    <property type="entry name" value="aat"/>
    <property type="match status" value="1"/>
</dbReference>
<dbReference type="EMBL" id="BTRJ01000001">
    <property type="protein sequence ID" value="GMR25861.1"/>
    <property type="molecule type" value="Genomic_DNA"/>
</dbReference>
<sequence>MVPDISDRHDEYNDGMTRQLPWRLADAPDAPFPPAETALRQPDGLLAVGGDLHPVRLLNAYAGGIFPWFSEGEPILWWSPDPRMVFRTDGVHLSSRFRRQLRGSTWEVTADTAFSQVMRACAAAPRPGQDGTWISPAMVEAYSQLHDLGFAHSFEVWDRQSLVGGIYGVAIGSMFFGESMFSGASCGSKIALAALASTIHGWGWELIDAQVENPHLLRMGAEHLPRADFLEHVRQAVHRDGREGPWTQAVGRLPARRLAGG</sequence>
<dbReference type="Gene3D" id="3.40.630.70">
    <property type="entry name" value="Leucyl/phenylalanyl-tRNA-protein transferase, C-terminal domain"/>
    <property type="match status" value="1"/>
</dbReference>
<reference evidence="6" key="1">
    <citation type="submission" date="2023-07" db="EMBL/GenBank/DDBJ databases">
        <title>Genome sequence of Stenotrophomonas sp. Alg010 isolated from Sargassum waste.</title>
        <authorList>
            <person name="Mohapatra"/>
            <person name="B.R."/>
        </authorList>
    </citation>
    <scope>NUCLEOTIDE SEQUENCE [LARGE SCALE GENOMIC DNA]</scope>
    <source>
        <strain evidence="6">Alg010</strain>
    </source>
</reference>
<dbReference type="HAMAP" id="MF_00688">
    <property type="entry name" value="Leu_Phe_trans"/>
    <property type="match status" value="1"/>
</dbReference>
<dbReference type="PANTHER" id="PTHR30098">
    <property type="entry name" value="LEUCYL/PHENYLALANYL-TRNA--PROTEIN TRANSFERASE"/>
    <property type="match status" value="1"/>
</dbReference>
<keyword evidence="3 4" id="KW-0012">Acyltransferase</keyword>
<comment type="caution">
    <text evidence="5">The sequence shown here is derived from an EMBL/GenBank/DDBJ whole genome shotgun (WGS) entry which is preliminary data.</text>
</comment>
<keyword evidence="1 4" id="KW-0963">Cytoplasm</keyword>
<evidence type="ECO:0000256" key="1">
    <source>
        <dbReference type="ARBA" id="ARBA00022490"/>
    </source>
</evidence>
<protein>
    <recommendedName>
        <fullName evidence="4">Leucyl/phenylalanyl-tRNA--protein transferase</fullName>
        <ecNumber evidence="4">2.3.2.6</ecNumber>
    </recommendedName>
    <alternativeName>
        <fullName evidence="4">L/F-transferase</fullName>
    </alternativeName>
    <alternativeName>
        <fullName evidence="4">Leucyltransferase</fullName>
    </alternativeName>
    <alternativeName>
        <fullName evidence="4">Phenyalanyltransferase</fullName>
    </alternativeName>
</protein>
<dbReference type="SUPFAM" id="SSF55729">
    <property type="entry name" value="Acyl-CoA N-acyltransferases (Nat)"/>
    <property type="match status" value="1"/>
</dbReference>
<evidence type="ECO:0000256" key="4">
    <source>
        <dbReference type="HAMAP-Rule" id="MF_00688"/>
    </source>
</evidence>
<gene>
    <name evidence="4 5" type="primary">aat</name>
    <name evidence="5" type="ORF">STENOSP10_00800</name>
</gene>
<comment type="catalytic activity">
    <reaction evidence="4">
        <text>L-phenylalanyl-tRNA(Phe) + an N-terminal L-alpha-aminoacyl-[protein] = an N-terminal L-phenylalanyl-L-alpha-aminoacyl-[protein] + tRNA(Phe)</text>
        <dbReference type="Rhea" id="RHEA:43632"/>
        <dbReference type="Rhea" id="RHEA-COMP:9668"/>
        <dbReference type="Rhea" id="RHEA-COMP:9699"/>
        <dbReference type="Rhea" id="RHEA-COMP:10636"/>
        <dbReference type="Rhea" id="RHEA-COMP:10637"/>
        <dbReference type="ChEBI" id="CHEBI:78442"/>
        <dbReference type="ChEBI" id="CHEBI:78531"/>
        <dbReference type="ChEBI" id="CHEBI:78597"/>
        <dbReference type="ChEBI" id="CHEBI:83561"/>
        <dbReference type="EC" id="2.3.2.6"/>
    </reaction>
</comment>
<organism evidence="5 6">
    <name type="scientific">Stenotrophomonas sepilia</name>
    <dbReference type="NCBI Taxonomy" id="2860290"/>
    <lineage>
        <taxon>Bacteria</taxon>
        <taxon>Pseudomonadati</taxon>
        <taxon>Pseudomonadota</taxon>
        <taxon>Gammaproteobacteria</taxon>
        <taxon>Lysobacterales</taxon>
        <taxon>Lysobacteraceae</taxon>
        <taxon>Stenotrophomonas</taxon>
        <taxon>Stenotrophomonas maltophilia group</taxon>
    </lineage>
</organism>
<dbReference type="Pfam" id="PF03588">
    <property type="entry name" value="Leu_Phe_trans"/>
    <property type="match status" value="1"/>
</dbReference>
<comment type="subcellular location">
    <subcellularLocation>
        <location evidence="4">Cytoplasm</location>
    </subcellularLocation>
</comment>
<dbReference type="InterPro" id="IPR042203">
    <property type="entry name" value="Leu/Phe-tRNA_Trfase_C"/>
</dbReference>
<accession>A0ABQ6Q8L0</accession>